<dbReference type="InterPro" id="IPR009057">
    <property type="entry name" value="Homeodomain-like_sf"/>
</dbReference>
<keyword evidence="4" id="KW-1185">Reference proteome</keyword>
<dbReference type="PANTHER" id="PTHR19303:SF73">
    <property type="entry name" value="PROTEIN PDC2"/>
    <property type="match status" value="1"/>
</dbReference>
<dbReference type="InterPro" id="IPR050863">
    <property type="entry name" value="CenT-Element_Derived"/>
</dbReference>
<feature type="domain" description="HTH CENPB-type" evidence="2">
    <location>
        <begin position="51"/>
        <end position="122"/>
    </location>
</feature>
<reference evidence="3" key="1">
    <citation type="submission" date="2021-03" db="EMBL/GenBank/DDBJ databases">
        <authorList>
            <person name="Bekaert M."/>
        </authorList>
    </citation>
    <scope>NUCLEOTIDE SEQUENCE</scope>
</reference>
<dbReference type="Gene3D" id="1.10.10.60">
    <property type="entry name" value="Homeodomain-like"/>
    <property type="match status" value="2"/>
</dbReference>
<sequence length="377" mass="43267">MDLIKDSEAVPKISQKDLSLKYGIGKATVCDILKRKDTYRTQYEENIGSKRKRHASSSKFFDLNELLFRWFKGAREKNIPLSGPILQEKALEFAKELNLPEFKASNGWLESWRLRYGIGFFKVCGESADVNLNVVAEFKSKLADIVKDYDPRDTFNADETGLFFRALPDKTLAERGKECKGGKMSKQRLTVMLCCSVRGEKLKPLVIGNANKPRCFRNLDVKSLPVTWKANKKSWMNSTFFTEWVKDINRDMRKKSRKIVIFLDNATSHSHNLKLSNVELKFFPANTTSKLQPLDLDTLIESDEDVDTDIPTEVQPGSDMNHTDILDLLTKLRNFSISKDSRYLDQTEQMISMTEDLIVKSKLATRQTTLDNYFSVQ</sequence>
<accession>A0A8S3PPP4</accession>
<evidence type="ECO:0000313" key="4">
    <source>
        <dbReference type="Proteomes" id="UP000683360"/>
    </source>
</evidence>
<dbReference type="PROSITE" id="PS51253">
    <property type="entry name" value="HTH_CENPB"/>
    <property type="match status" value="1"/>
</dbReference>
<protein>
    <recommendedName>
        <fullName evidence="2">HTH CENPB-type domain-containing protein</fullName>
    </recommendedName>
</protein>
<dbReference type="Pfam" id="PF03221">
    <property type="entry name" value="HTH_Tnp_Tc5"/>
    <property type="match status" value="1"/>
</dbReference>
<organism evidence="3 4">
    <name type="scientific">Mytilus edulis</name>
    <name type="common">Blue mussel</name>
    <dbReference type="NCBI Taxonomy" id="6550"/>
    <lineage>
        <taxon>Eukaryota</taxon>
        <taxon>Metazoa</taxon>
        <taxon>Spiralia</taxon>
        <taxon>Lophotrochozoa</taxon>
        <taxon>Mollusca</taxon>
        <taxon>Bivalvia</taxon>
        <taxon>Autobranchia</taxon>
        <taxon>Pteriomorphia</taxon>
        <taxon>Mytilida</taxon>
        <taxon>Mytiloidea</taxon>
        <taxon>Mytilidae</taxon>
        <taxon>Mytilinae</taxon>
        <taxon>Mytilus</taxon>
    </lineage>
</organism>
<dbReference type="EMBL" id="CAJPWZ010000095">
    <property type="protein sequence ID" value="CAG2185572.1"/>
    <property type="molecule type" value="Genomic_DNA"/>
</dbReference>
<comment type="caution">
    <text evidence="3">The sequence shown here is derived from an EMBL/GenBank/DDBJ whole genome shotgun (WGS) entry which is preliminary data.</text>
</comment>
<dbReference type="AlphaFoldDB" id="A0A8S3PPP4"/>
<name>A0A8S3PPP4_MYTED</name>
<dbReference type="GO" id="GO:0005634">
    <property type="term" value="C:nucleus"/>
    <property type="evidence" value="ECO:0007669"/>
    <property type="project" value="TreeGrafter"/>
</dbReference>
<dbReference type="GO" id="GO:0003677">
    <property type="term" value="F:DNA binding"/>
    <property type="evidence" value="ECO:0007669"/>
    <property type="project" value="UniProtKB-KW"/>
</dbReference>
<evidence type="ECO:0000256" key="1">
    <source>
        <dbReference type="ARBA" id="ARBA00023125"/>
    </source>
</evidence>
<dbReference type="Proteomes" id="UP000683360">
    <property type="component" value="Unassembled WGS sequence"/>
</dbReference>
<evidence type="ECO:0000259" key="2">
    <source>
        <dbReference type="PROSITE" id="PS51253"/>
    </source>
</evidence>
<proteinExistence type="predicted"/>
<dbReference type="SMART" id="SM00674">
    <property type="entry name" value="CENPB"/>
    <property type="match status" value="1"/>
</dbReference>
<dbReference type="Pfam" id="PF03184">
    <property type="entry name" value="DDE_1"/>
    <property type="match status" value="1"/>
</dbReference>
<dbReference type="InterPro" id="IPR004875">
    <property type="entry name" value="DDE_SF_endonuclease_dom"/>
</dbReference>
<evidence type="ECO:0000313" key="3">
    <source>
        <dbReference type="EMBL" id="CAG2185572.1"/>
    </source>
</evidence>
<dbReference type="SUPFAM" id="SSF46689">
    <property type="entry name" value="Homeodomain-like"/>
    <property type="match status" value="1"/>
</dbReference>
<dbReference type="PANTHER" id="PTHR19303">
    <property type="entry name" value="TRANSPOSON"/>
    <property type="match status" value="1"/>
</dbReference>
<gene>
    <name evidence="3" type="ORF">MEDL_1213</name>
</gene>
<dbReference type="InterPro" id="IPR006600">
    <property type="entry name" value="HTH_CenpB_DNA-bd_dom"/>
</dbReference>
<keyword evidence="1" id="KW-0238">DNA-binding</keyword>
<dbReference type="OrthoDB" id="9909311at2759"/>